<dbReference type="EMBL" id="VSFF01000021">
    <property type="protein sequence ID" value="TYC07572.1"/>
    <property type="molecule type" value="Genomic_DNA"/>
</dbReference>
<feature type="compositionally biased region" description="Polar residues" evidence="1">
    <location>
        <begin position="190"/>
        <end position="199"/>
    </location>
</feature>
<gene>
    <name evidence="2" type="ORF">FXF65_41940</name>
</gene>
<feature type="compositionally biased region" description="Low complexity" evidence="1">
    <location>
        <begin position="143"/>
        <end position="157"/>
    </location>
</feature>
<sequence>MQARGVTLAEADQVLAGDLTGVTWPLLAAILSSCGALQADIQVAHDLFDQLQQRTPPPAGVTDPDLRPQPDPALDPAVEGWVQGWRPSSAPRGSFSTSRTGTASAEDPIEAGLEEETGRVAPPVNFAAEPWPTCGETTPANRASTAPSETTSETTASLGGEHGPGDDHADTSDATLSGPVGQPPTAGSGPANSTTTRGTTAPPVPEAATNPKEFVALMDQYRTYRDRSLREIEREARRHPQVERPYSFASYSTIGKNGKLPRQLLVIAFIAGCGGSRSYIDRWVEVHRRLSLEQVDSPWSPGSPET</sequence>
<protein>
    <submittedName>
        <fullName evidence="2">Uncharacterized protein</fullName>
    </submittedName>
</protein>
<dbReference type="Proteomes" id="UP000322634">
    <property type="component" value="Unassembled WGS sequence"/>
</dbReference>
<dbReference type="OrthoDB" id="3429291at2"/>
<organism evidence="2 3">
    <name type="scientific">Actinomadura syzygii</name>
    <dbReference type="NCBI Taxonomy" id="1427538"/>
    <lineage>
        <taxon>Bacteria</taxon>
        <taxon>Bacillati</taxon>
        <taxon>Actinomycetota</taxon>
        <taxon>Actinomycetes</taxon>
        <taxon>Streptosporangiales</taxon>
        <taxon>Thermomonosporaceae</taxon>
        <taxon>Actinomadura</taxon>
    </lineage>
</organism>
<accession>A0A5D0TQK9</accession>
<dbReference type="AlphaFoldDB" id="A0A5D0TQK9"/>
<evidence type="ECO:0000313" key="3">
    <source>
        <dbReference type="Proteomes" id="UP000322634"/>
    </source>
</evidence>
<comment type="caution">
    <text evidence="2">The sequence shown here is derived from an EMBL/GenBank/DDBJ whole genome shotgun (WGS) entry which is preliminary data.</text>
</comment>
<feature type="region of interest" description="Disordered" evidence="1">
    <location>
        <begin position="53"/>
        <end position="211"/>
    </location>
</feature>
<dbReference type="PROSITE" id="PS51257">
    <property type="entry name" value="PROKAR_LIPOPROTEIN"/>
    <property type="match status" value="1"/>
</dbReference>
<evidence type="ECO:0000256" key="1">
    <source>
        <dbReference type="SAM" id="MobiDB-lite"/>
    </source>
</evidence>
<reference evidence="2 3" key="1">
    <citation type="submission" date="2019-08" db="EMBL/GenBank/DDBJ databases">
        <title>Actinomadura sp. nov. CYP1-5 isolated from mountain soil.</title>
        <authorList>
            <person name="Songsumanus A."/>
            <person name="Kuncharoen N."/>
            <person name="Kudo T."/>
            <person name="Yuki M."/>
            <person name="Igarashi Y."/>
            <person name="Tanasupawat S."/>
        </authorList>
    </citation>
    <scope>NUCLEOTIDE SEQUENCE [LARGE SCALE GENOMIC DNA]</scope>
    <source>
        <strain evidence="2 3">GKU157</strain>
    </source>
</reference>
<dbReference type="RefSeq" id="WP_148356060.1">
    <property type="nucleotide sequence ID" value="NZ_JBHSBF010000041.1"/>
</dbReference>
<feature type="compositionally biased region" description="Polar residues" evidence="1">
    <location>
        <begin position="94"/>
        <end position="103"/>
    </location>
</feature>
<proteinExistence type="predicted"/>
<name>A0A5D0TQK9_9ACTN</name>
<keyword evidence="3" id="KW-1185">Reference proteome</keyword>
<evidence type="ECO:0000313" key="2">
    <source>
        <dbReference type="EMBL" id="TYC07572.1"/>
    </source>
</evidence>